<dbReference type="InterPro" id="IPR036390">
    <property type="entry name" value="WH_DNA-bd_sf"/>
</dbReference>
<evidence type="ECO:0000256" key="2">
    <source>
        <dbReference type="ARBA" id="ARBA00023125"/>
    </source>
</evidence>
<dbReference type="SUPFAM" id="SSF48008">
    <property type="entry name" value="GntR ligand-binding domain-like"/>
    <property type="match status" value="1"/>
</dbReference>
<dbReference type="Pfam" id="PF07729">
    <property type="entry name" value="FCD"/>
    <property type="match status" value="1"/>
</dbReference>
<dbReference type="CDD" id="cd07377">
    <property type="entry name" value="WHTH_GntR"/>
    <property type="match status" value="1"/>
</dbReference>
<evidence type="ECO:0000256" key="3">
    <source>
        <dbReference type="ARBA" id="ARBA00023163"/>
    </source>
</evidence>
<dbReference type="Proteomes" id="UP001501536">
    <property type="component" value="Unassembled WGS sequence"/>
</dbReference>
<name>A0ABP7E5L8_9MICC</name>
<dbReference type="EMBL" id="BAABCJ010000007">
    <property type="protein sequence ID" value="GAA3712495.1"/>
    <property type="molecule type" value="Genomic_DNA"/>
</dbReference>
<proteinExistence type="predicted"/>
<dbReference type="PROSITE" id="PS50949">
    <property type="entry name" value="HTH_GNTR"/>
    <property type="match status" value="1"/>
</dbReference>
<comment type="caution">
    <text evidence="5">The sequence shown here is derived from an EMBL/GenBank/DDBJ whole genome shotgun (WGS) entry which is preliminary data.</text>
</comment>
<reference evidence="6" key="1">
    <citation type="journal article" date="2019" name="Int. J. Syst. Evol. Microbiol.">
        <title>The Global Catalogue of Microorganisms (GCM) 10K type strain sequencing project: providing services to taxonomists for standard genome sequencing and annotation.</title>
        <authorList>
            <consortium name="The Broad Institute Genomics Platform"/>
            <consortium name="The Broad Institute Genome Sequencing Center for Infectious Disease"/>
            <person name="Wu L."/>
            <person name="Ma J."/>
        </authorList>
    </citation>
    <scope>NUCLEOTIDE SEQUENCE [LARGE SCALE GENOMIC DNA]</scope>
    <source>
        <strain evidence="6">JCM 16961</strain>
    </source>
</reference>
<evidence type="ECO:0000256" key="1">
    <source>
        <dbReference type="ARBA" id="ARBA00023015"/>
    </source>
</evidence>
<evidence type="ECO:0000259" key="4">
    <source>
        <dbReference type="PROSITE" id="PS50949"/>
    </source>
</evidence>
<keyword evidence="3" id="KW-0804">Transcription</keyword>
<evidence type="ECO:0000313" key="6">
    <source>
        <dbReference type="Proteomes" id="UP001501536"/>
    </source>
</evidence>
<dbReference type="SMART" id="SM00345">
    <property type="entry name" value="HTH_GNTR"/>
    <property type="match status" value="1"/>
</dbReference>
<dbReference type="InterPro" id="IPR011711">
    <property type="entry name" value="GntR_C"/>
</dbReference>
<dbReference type="InterPro" id="IPR008920">
    <property type="entry name" value="TF_FadR/GntR_C"/>
</dbReference>
<accession>A0ABP7E5L8</accession>
<dbReference type="PRINTS" id="PR00035">
    <property type="entry name" value="HTHGNTR"/>
</dbReference>
<dbReference type="Gene3D" id="1.10.10.10">
    <property type="entry name" value="Winged helix-like DNA-binding domain superfamily/Winged helix DNA-binding domain"/>
    <property type="match status" value="1"/>
</dbReference>
<keyword evidence="2" id="KW-0238">DNA-binding</keyword>
<dbReference type="Gene3D" id="1.20.120.530">
    <property type="entry name" value="GntR ligand-binding domain-like"/>
    <property type="match status" value="1"/>
</dbReference>
<dbReference type="InterPro" id="IPR036388">
    <property type="entry name" value="WH-like_DNA-bd_sf"/>
</dbReference>
<dbReference type="SMART" id="SM00895">
    <property type="entry name" value="FCD"/>
    <property type="match status" value="1"/>
</dbReference>
<dbReference type="PANTHER" id="PTHR43537">
    <property type="entry name" value="TRANSCRIPTIONAL REGULATOR, GNTR FAMILY"/>
    <property type="match status" value="1"/>
</dbReference>
<keyword evidence="1" id="KW-0805">Transcription regulation</keyword>
<dbReference type="PANTHER" id="PTHR43537:SF24">
    <property type="entry name" value="GLUCONATE OPERON TRANSCRIPTIONAL REPRESSOR"/>
    <property type="match status" value="1"/>
</dbReference>
<sequence length="245" mass="26603">MGVNEQLPAPAKAYQPVLDSIEAELRAGRLRVGDQLPGERALAEQHGISRASVRDAMRILEVMGVVRSGTGSGPTAGNVLISRPAAGISTALRMHVASAQLSVEEIVQTRILLESWAAEATDLEAHPERSRAVLDEAAGLLEAMEDPATPRGDFHDLDARFHVLLTSLAGNAVIEAMMESLRLSIRDYVAESITSEADWDRVVSTLRAQHREILASVAEGRRSDAARLVAEHIVWFHDRVAKPTR</sequence>
<dbReference type="Pfam" id="PF00392">
    <property type="entry name" value="GntR"/>
    <property type="match status" value="1"/>
</dbReference>
<dbReference type="SUPFAM" id="SSF46785">
    <property type="entry name" value="Winged helix' DNA-binding domain"/>
    <property type="match status" value="1"/>
</dbReference>
<protein>
    <submittedName>
        <fullName evidence="5">FCD domain-containing protein</fullName>
    </submittedName>
</protein>
<organism evidence="5 6">
    <name type="scientific">Zhihengliuella alba</name>
    <dbReference type="NCBI Taxonomy" id="547018"/>
    <lineage>
        <taxon>Bacteria</taxon>
        <taxon>Bacillati</taxon>
        <taxon>Actinomycetota</taxon>
        <taxon>Actinomycetes</taxon>
        <taxon>Micrococcales</taxon>
        <taxon>Micrococcaceae</taxon>
        <taxon>Zhihengliuella</taxon>
    </lineage>
</organism>
<dbReference type="InterPro" id="IPR000524">
    <property type="entry name" value="Tscrpt_reg_HTH_GntR"/>
</dbReference>
<keyword evidence="6" id="KW-1185">Reference proteome</keyword>
<evidence type="ECO:0000313" key="5">
    <source>
        <dbReference type="EMBL" id="GAA3712495.1"/>
    </source>
</evidence>
<feature type="domain" description="HTH gntR-type" evidence="4">
    <location>
        <begin position="11"/>
        <end position="79"/>
    </location>
</feature>
<gene>
    <name evidence="5" type="ORF">GCM10022377_27670</name>
</gene>